<dbReference type="Pfam" id="PF00884">
    <property type="entry name" value="Sulfatase"/>
    <property type="match status" value="1"/>
</dbReference>
<dbReference type="Proteomes" id="UP000000305">
    <property type="component" value="Unassembled WGS sequence"/>
</dbReference>
<name>E9GHQ4_DAPPU</name>
<comment type="similarity">
    <text evidence="2">Belongs to the sulfatase family.</text>
</comment>
<dbReference type="InterPro" id="IPR047115">
    <property type="entry name" value="ARSB"/>
</dbReference>
<keyword evidence="4" id="KW-0378">Hydrolase</keyword>
<keyword evidence="7" id="KW-0732">Signal</keyword>
<dbReference type="FunCoup" id="E9GHQ4">
    <property type="interactions" value="106"/>
</dbReference>
<evidence type="ECO:0000256" key="4">
    <source>
        <dbReference type="ARBA" id="ARBA00022801"/>
    </source>
</evidence>
<dbReference type="STRING" id="6669.E9GHQ4"/>
<keyword evidence="10" id="KW-1185">Reference proteome</keyword>
<dbReference type="PROSITE" id="PS00523">
    <property type="entry name" value="SULFATASE_1"/>
    <property type="match status" value="1"/>
</dbReference>
<dbReference type="PANTHER" id="PTHR10342">
    <property type="entry name" value="ARYLSULFATASE"/>
    <property type="match status" value="1"/>
</dbReference>
<comment type="cofactor">
    <cofactor evidence="1">
        <name>Ca(2+)</name>
        <dbReference type="ChEBI" id="CHEBI:29108"/>
    </cofactor>
</comment>
<feature type="signal peptide" evidence="7">
    <location>
        <begin position="1"/>
        <end position="18"/>
    </location>
</feature>
<evidence type="ECO:0000256" key="7">
    <source>
        <dbReference type="SAM" id="SignalP"/>
    </source>
</evidence>
<evidence type="ECO:0000256" key="1">
    <source>
        <dbReference type="ARBA" id="ARBA00001913"/>
    </source>
</evidence>
<dbReference type="EMBL" id="GL732545">
    <property type="protein sequence ID" value="EFX81012.1"/>
    <property type="molecule type" value="Genomic_DNA"/>
</dbReference>
<dbReference type="AlphaFoldDB" id="E9GHQ4"/>
<dbReference type="PANTHER" id="PTHR10342:SF273">
    <property type="entry name" value="RE14504P"/>
    <property type="match status" value="1"/>
</dbReference>
<reference evidence="9 10" key="1">
    <citation type="journal article" date="2011" name="Science">
        <title>The ecoresponsive genome of Daphnia pulex.</title>
        <authorList>
            <person name="Colbourne J.K."/>
            <person name="Pfrender M.E."/>
            <person name="Gilbert D."/>
            <person name="Thomas W.K."/>
            <person name="Tucker A."/>
            <person name="Oakley T.H."/>
            <person name="Tokishita S."/>
            <person name="Aerts A."/>
            <person name="Arnold G.J."/>
            <person name="Basu M.K."/>
            <person name="Bauer D.J."/>
            <person name="Caceres C.E."/>
            <person name="Carmel L."/>
            <person name="Casola C."/>
            <person name="Choi J.H."/>
            <person name="Detter J.C."/>
            <person name="Dong Q."/>
            <person name="Dusheyko S."/>
            <person name="Eads B.D."/>
            <person name="Frohlich T."/>
            <person name="Geiler-Samerotte K.A."/>
            <person name="Gerlach D."/>
            <person name="Hatcher P."/>
            <person name="Jogdeo S."/>
            <person name="Krijgsveld J."/>
            <person name="Kriventseva E.V."/>
            <person name="Kultz D."/>
            <person name="Laforsch C."/>
            <person name="Lindquist E."/>
            <person name="Lopez J."/>
            <person name="Manak J.R."/>
            <person name="Muller J."/>
            <person name="Pangilinan J."/>
            <person name="Patwardhan R.P."/>
            <person name="Pitluck S."/>
            <person name="Pritham E.J."/>
            <person name="Rechtsteiner A."/>
            <person name="Rho M."/>
            <person name="Rogozin I.B."/>
            <person name="Sakarya O."/>
            <person name="Salamov A."/>
            <person name="Schaack S."/>
            <person name="Shapiro H."/>
            <person name="Shiga Y."/>
            <person name="Skalitzky C."/>
            <person name="Smith Z."/>
            <person name="Souvorov A."/>
            <person name="Sung W."/>
            <person name="Tang Z."/>
            <person name="Tsuchiya D."/>
            <person name="Tu H."/>
            <person name="Vos H."/>
            <person name="Wang M."/>
            <person name="Wolf Y.I."/>
            <person name="Yamagata H."/>
            <person name="Yamada T."/>
            <person name="Ye Y."/>
            <person name="Shaw J.R."/>
            <person name="Andrews J."/>
            <person name="Crease T.J."/>
            <person name="Tang H."/>
            <person name="Lucas S.M."/>
            <person name="Robertson H.M."/>
            <person name="Bork P."/>
            <person name="Koonin E.V."/>
            <person name="Zdobnov E.M."/>
            <person name="Grigoriev I.V."/>
            <person name="Lynch M."/>
            <person name="Boore J.L."/>
        </authorList>
    </citation>
    <scope>NUCLEOTIDE SEQUENCE [LARGE SCALE GENOMIC DNA]</scope>
</reference>
<dbReference type="OrthoDB" id="103349at2759"/>
<evidence type="ECO:0000256" key="2">
    <source>
        <dbReference type="ARBA" id="ARBA00008779"/>
    </source>
</evidence>
<organism evidence="9 10">
    <name type="scientific">Daphnia pulex</name>
    <name type="common">Water flea</name>
    <dbReference type="NCBI Taxonomy" id="6669"/>
    <lineage>
        <taxon>Eukaryota</taxon>
        <taxon>Metazoa</taxon>
        <taxon>Ecdysozoa</taxon>
        <taxon>Arthropoda</taxon>
        <taxon>Crustacea</taxon>
        <taxon>Branchiopoda</taxon>
        <taxon>Diplostraca</taxon>
        <taxon>Cladocera</taxon>
        <taxon>Anomopoda</taxon>
        <taxon>Daphniidae</taxon>
        <taxon>Daphnia</taxon>
    </lineage>
</organism>
<accession>E9GHQ4</accession>
<keyword evidence="6" id="KW-0325">Glycoprotein</keyword>
<dbReference type="InParanoid" id="E9GHQ4"/>
<keyword evidence="5" id="KW-0106">Calcium</keyword>
<dbReference type="InterPro" id="IPR017850">
    <property type="entry name" value="Alkaline_phosphatase_core_sf"/>
</dbReference>
<proteinExistence type="inferred from homology"/>
<dbReference type="eggNOG" id="KOG3867">
    <property type="taxonomic scope" value="Eukaryota"/>
</dbReference>
<keyword evidence="3" id="KW-0479">Metal-binding</keyword>
<dbReference type="InterPro" id="IPR024607">
    <property type="entry name" value="Sulfatase_CS"/>
</dbReference>
<dbReference type="PhylomeDB" id="E9GHQ4"/>
<dbReference type="OMA" id="FSHHAVH"/>
<feature type="domain" description="Sulfatase N-terminal" evidence="8">
    <location>
        <begin position="26"/>
        <end position="349"/>
    </location>
</feature>
<gene>
    <name evidence="9" type="ORF">DAPPUDRAFT_303738</name>
</gene>
<evidence type="ECO:0000313" key="10">
    <source>
        <dbReference type="Proteomes" id="UP000000305"/>
    </source>
</evidence>
<sequence>MAYLHIVALSVLVSSSWASGKQIQQPNLIFILADDFGWNDVSFHGSKQIPTPNLDALAFSGLILQNYYVTPLCTPSRSALMTGKHPIHTGMQHDVLYGYSRYGLPLSEITLPEYLKDLGYKNHIVGKWHLGHYKSVYTPLFRGFDSHYGYWTGHQDYYDHTAVEWNAWGYDMRRNHSVDWSAYGKYTTTLLTDEACDVITKHDVSSPLFLYVAHLAVHSANPYSPLQAPEETVEMFSSIENLQRRRYAAMVHELDVSVGKIVKSLGDNNMLENTVIVFSTDNGGPAEGFNQNAASNWPLKGVKNTPWEGGVRAAGLIWSPLIPKSRRGQVMSNLMDISDWLPTLFEAAGQSRICGDVATLKGLDGVSHWNTVLYDKPSARNHVLHNIDDQLGYAAIRKENWKLVKGTTYEGSWDGWYGPSGRTNESSTNFINSVDDVSLIYKNAVLDSDAAQYIAMLGMSATQNLYQQLLDAEISCGERPVDAHPCLPLDALCLFDIEQDPCEYNNLAEKMPHITEDLLSLLSWYNSTAVAPLNTSPDPMSNPKYWNYTYTNWADFV</sequence>
<dbReference type="GO" id="GO:0046872">
    <property type="term" value="F:metal ion binding"/>
    <property type="evidence" value="ECO:0007669"/>
    <property type="project" value="UniProtKB-KW"/>
</dbReference>
<evidence type="ECO:0000256" key="5">
    <source>
        <dbReference type="ARBA" id="ARBA00022837"/>
    </source>
</evidence>
<dbReference type="Gene3D" id="3.30.1120.10">
    <property type="match status" value="1"/>
</dbReference>
<dbReference type="InterPro" id="IPR000917">
    <property type="entry name" value="Sulfatase_N"/>
</dbReference>
<feature type="chain" id="PRO_5003237475" description="Sulfatase N-terminal domain-containing protein" evidence="7">
    <location>
        <begin position="19"/>
        <end position="557"/>
    </location>
</feature>
<evidence type="ECO:0000259" key="8">
    <source>
        <dbReference type="Pfam" id="PF00884"/>
    </source>
</evidence>
<dbReference type="CDD" id="cd16029">
    <property type="entry name" value="4-S"/>
    <property type="match status" value="1"/>
</dbReference>
<dbReference type="GO" id="GO:0008484">
    <property type="term" value="F:sulfuric ester hydrolase activity"/>
    <property type="evidence" value="ECO:0000318"/>
    <property type="project" value="GO_Central"/>
</dbReference>
<dbReference type="Gene3D" id="3.40.720.10">
    <property type="entry name" value="Alkaline Phosphatase, subunit A"/>
    <property type="match status" value="1"/>
</dbReference>
<dbReference type="KEGG" id="dpx:DAPPUDRAFT_303738"/>
<evidence type="ECO:0000256" key="6">
    <source>
        <dbReference type="ARBA" id="ARBA00023180"/>
    </source>
</evidence>
<evidence type="ECO:0000256" key="3">
    <source>
        <dbReference type="ARBA" id="ARBA00022723"/>
    </source>
</evidence>
<dbReference type="HOGENOM" id="CLU_006332_10_1_1"/>
<dbReference type="SUPFAM" id="SSF53649">
    <property type="entry name" value="Alkaline phosphatase-like"/>
    <property type="match status" value="1"/>
</dbReference>
<evidence type="ECO:0000313" key="9">
    <source>
        <dbReference type="EMBL" id="EFX81012.1"/>
    </source>
</evidence>
<protein>
    <recommendedName>
        <fullName evidence="8">Sulfatase N-terminal domain-containing protein</fullName>
    </recommendedName>
</protein>